<dbReference type="CDD" id="cd00207">
    <property type="entry name" value="fer2"/>
    <property type="match status" value="1"/>
</dbReference>
<dbReference type="Gene3D" id="3.10.20.30">
    <property type="match status" value="1"/>
</dbReference>
<reference evidence="2 3" key="1">
    <citation type="submission" date="2016-11" db="EMBL/GenBank/DDBJ databases">
        <authorList>
            <person name="Jaros S."/>
            <person name="Januszkiewicz K."/>
            <person name="Wedrychowicz H."/>
        </authorList>
    </citation>
    <scope>NUCLEOTIDE SEQUENCE [LARGE SCALE GENOMIC DNA]</scope>
    <source>
        <strain evidence="2 3">DSM 9705</strain>
    </source>
</reference>
<dbReference type="STRING" id="1121409.SAMN02745124_04019"/>
<dbReference type="Pfam" id="PF14574">
    <property type="entry name" value="RACo_C_ter"/>
    <property type="match status" value="1"/>
</dbReference>
<sequence length="560" mass="60574">MSKLLQHHESTCQVVFQPMGIRCRVPYGRKIMDAAADNAIKLRSDCGGQGQCGKCVVNIYPPSKVSPPTDKEYRLLSPERIKKGDRLACETEVLGEISVSLSKSVLDSGEAIGKSLEGNVFSVDEGRVQSDQEEGASLGIAIDIGTTTLALYLCDLRSAKILSSISEANPQRRYGEDVISRIAYTNEHGDGVEALNSLLLETINAMIAQCLENIGHPKEEVERVTVVGNTTMQHLFTGIHPGKLGVVPYMPESCEAQNYRAGDLSLDVDQNCPVYVFPVISGFVGGDTVGVMLSEKPYQRDEVTLILDIGTNGEIVLGNRQSIWVTSCATGPALEGAHIKCGMRASSGAIEKIFIDPVNYQVHYEMIGDNRAMRPRGLCGSAIIDAVAEMLKVGLIVPSGRLREGLPGVHSDEKGVGRTFVIVPSENGQGLDSIVLTLPDIRQVQLAKSALSTGIKLLMKKSGFNKVDRFVLTGAFGARFNWRNAVDIGMLPDSVYQSDISVVENSAGRGAVMALLDESLRDEIERVALGVHFFELADDPEFAMEFALHTSFPEISDLNG</sequence>
<dbReference type="PANTHER" id="PTHR42895">
    <property type="entry name" value="IRON-SULFUR CLUSTER-BINDING PROTEIN-RELATED"/>
    <property type="match status" value="1"/>
</dbReference>
<dbReference type="Gene3D" id="3.30.420.480">
    <property type="entry name" value="Domain of unknown function (DUF4445)"/>
    <property type="match status" value="1"/>
</dbReference>
<gene>
    <name evidence="2" type="ORF">SAMN02745124_04019</name>
</gene>
<dbReference type="InterPro" id="IPR052911">
    <property type="entry name" value="Corrinoid_activation_enz"/>
</dbReference>
<dbReference type="Proteomes" id="UP000184139">
    <property type="component" value="Unassembled WGS sequence"/>
</dbReference>
<dbReference type="InterPro" id="IPR027980">
    <property type="entry name" value="RACo_C"/>
</dbReference>
<evidence type="ECO:0000259" key="1">
    <source>
        <dbReference type="PROSITE" id="PS51085"/>
    </source>
</evidence>
<dbReference type="InterPro" id="IPR012675">
    <property type="entry name" value="Beta-grasp_dom_sf"/>
</dbReference>
<dbReference type="InterPro" id="IPR001041">
    <property type="entry name" value="2Fe-2S_ferredoxin-type"/>
</dbReference>
<name>A0A1M5YID6_9BACT</name>
<organism evidence="2 3">
    <name type="scientific">Desulfofustis glycolicus DSM 9705</name>
    <dbReference type="NCBI Taxonomy" id="1121409"/>
    <lineage>
        <taxon>Bacteria</taxon>
        <taxon>Pseudomonadati</taxon>
        <taxon>Thermodesulfobacteriota</taxon>
        <taxon>Desulfobulbia</taxon>
        <taxon>Desulfobulbales</taxon>
        <taxon>Desulfocapsaceae</taxon>
        <taxon>Desulfofustis</taxon>
    </lineage>
</organism>
<dbReference type="EMBL" id="FQXS01000037">
    <property type="protein sequence ID" value="SHI11283.1"/>
    <property type="molecule type" value="Genomic_DNA"/>
</dbReference>
<accession>A0A1M5YID6</accession>
<dbReference type="PANTHER" id="PTHR42895:SF1">
    <property type="entry name" value="IRON-SULFUR CLUSTER PROTEIN"/>
    <property type="match status" value="1"/>
</dbReference>
<feature type="domain" description="2Fe-2S ferredoxin-type" evidence="1">
    <location>
        <begin position="12"/>
        <end position="105"/>
    </location>
</feature>
<dbReference type="AlphaFoldDB" id="A0A1M5YID6"/>
<dbReference type="GO" id="GO:0051536">
    <property type="term" value="F:iron-sulfur cluster binding"/>
    <property type="evidence" value="ECO:0007669"/>
    <property type="project" value="InterPro"/>
</dbReference>
<dbReference type="PROSITE" id="PS51085">
    <property type="entry name" value="2FE2S_FER_2"/>
    <property type="match status" value="1"/>
</dbReference>
<evidence type="ECO:0000313" key="3">
    <source>
        <dbReference type="Proteomes" id="UP000184139"/>
    </source>
</evidence>
<dbReference type="Pfam" id="PF00111">
    <property type="entry name" value="Fer2"/>
    <property type="match status" value="1"/>
</dbReference>
<keyword evidence="3" id="KW-1185">Reference proteome</keyword>
<dbReference type="InterPro" id="IPR036010">
    <property type="entry name" value="2Fe-2S_ferredoxin-like_sf"/>
</dbReference>
<proteinExistence type="predicted"/>
<dbReference type="SUPFAM" id="SSF54292">
    <property type="entry name" value="2Fe-2S ferredoxin-like"/>
    <property type="match status" value="1"/>
</dbReference>
<protein>
    <submittedName>
        <fullName evidence="2">Uncharacterized 2Fe-2 and 4Fe-4S clusters-containing protein, contains DUF4445 domain</fullName>
    </submittedName>
</protein>
<evidence type="ECO:0000313" key="2">
    <source>
        <dbReference type="EMBL" id="SHI11283.1"/>
    </source>
</evidence>
<dbReference type="InterPro" id="IPR041414">
    <property type="entry name" value="Raco-like_middle"/>
</dbReference>
<dbReference type="InterPro" id="IPR042259">
    <property type="entry name" value="Raco-like_middle_sf"/>
</dbReference>
<dbReference type="Pfam" id="PF17651">
    <property type="entry name" value="Raco_middle"/>
    <property type="match status" value="1"/>
</dbReference>